<protein>
    <submittedName>
        <fullName evidence="1">Uncharacterized protein</fullName>
    </submittedName>
</protein>
<gene>
    <name evidence="1" type="primary">AVEN_224874_1</name>
    <name evidence="1" type="ORF">TNIN_26921</name>
</gene>
<evidence type="ECO:0000313" key="1">
    <source>
        <dbReference type="EMBL" id="GFY37434.1"/>
    </source>
</evidence>
<dbReference type="EMBL" id="BMAV01000294">
    <property type="protein sequence ID" value="GFY37434.1"/>
    <property type="molecule type" value="Genomic_DNA"/>
</dbReference>
<comment type="caution">
    <text evidence="1">The sequence shown here is derived from an EMBL/GenBank/DDBJ whole genome shotgun (WGS) entry which is preliminary data.</text>
</comment>
<organism evidence="1 2">
    <name type="scientific">Trichonephila inaurata madagascariensis</name>
    <dbReference type="NCBI Taxonomy" id="2747483"/>
    <lineage>
        <taxon>Eukaryota</taxon>
        <taxon>Metazoa</taxon>
        <taxon>Ecdysozoa</taxon>
        <taxon>Arthropoda</taxon>
        <taxon>Chelicerata</taxon>
        <taxon>Arachnida</taxon>
        <taxon>Araneae</taxon>
        <taxon>Araneomorphae</taxon>
        <taxon>Entelegynae</taxon>
        <taxon>Araneoidea</taxon>
        <taxon>Nephilidae</taxon>
        <taxon>Trichonephila</taxon>
        <taxon>Trichonephila inaurata</taxon>
    </lineage>
</organism>
<proteinExistence type="predicted"/>
<keyword evidence="2" id="KW-1185">Reference proteome</keyword>
<reference evidence="1" key="1">
    <citation type="submission" date="2020-08" db="EMBL/GenBank/DDBJ databases">
        <title>Multicomponent nature underlies the extraordinary mechanical properties of spider dragline silk.</title>
        <authorList>
            <person name="Kono N."/>
            <person name="Nakamura H."/>
            <person name="Mori M."/>
            <person name="Yoshida Y."/>
            <person name="Ohtoshi R."/>
            <person name="Malay A.D."/>
            <person name="Moran D.A.P."/>
            <person name="Tomita M."/>
            <person name="Numata K."/>
            <person name="Arakawa K."/>
        </authorList>
    </citation>
    <scope>NUCLEOTIDE SEQUENCE</scope>
</reference>
<evidence type="ECO:0000313" key="2">
    <source>
        <dbReference type="Proteomes" id="UP000886998"/>
    </source>
</evidence>
<dbReference type="AlphaFoldDB" id="A0A8X6WLV9"/>
<accession>A0A8X6WLV9</accession>
<sequence length="135" mass="15495">MFCKSGPFHHKSLVSNTFTSSPRERISAELFSDEIGFHWKSLDNYWICDTRLPTKVVIWFGGVLIHTRAIVESDHNCKDSICIFRADMTLRVSFDRRRHAHSLSLGIAMSLVGATRDLLHKSWQFYSSAMDTVCI</sequence>
<name>A0A8X6WLV9_9ARAC</name>
<dbReference type="Proteomes" id="UP000886998">
    <property type="component" value="Unassembled WGS sequence"/>
</dbReference>